<keyword evidence="4" id="KW-1185">Reference proteome</keyword>
<feature type="compositionally biased region" description="Basic and acidic residues" evidence="1">
    <location>
        <begin position="164"/>
        <end position="175"/>
    </location>
</feature>
<proteinExistence type="predicted"/>
<evidence type="ECO:0000313" key="4">
    <source>
        <dbReference type="Proteomes" id="UP000030748"/>
    </source>
</evidence>
<organism evidence="3 4">
    <name type="scientific">Erythranthe guttata</name>
    <name type="common">Yellow monkey flower</name>
    <name type="synonym">Mimulus guttatus</name>
    <dbReference type="NCBI Taxonomy" id="4155"/>
    <lineage>
        <taxon>Eukaryota</taxon>
        <taxon>Viridiplantae</taxon>
        <taxon>Streptophyta</taxon>
        <taxon>Embryophyta</taxon>
        <taxon>Tracheophyta</taxon>
        <taxon>Spermatophyta</taxon>
        <taxon>Magnoliopsida</taxon>
        <taxon>eudicotyledons</taxon>
        <taxon>Gunneridae</taxon>
        <taxon>Pentapetalae</taxon>
        <taxon>asterids</taxon>
        <taxon>lamiids</taxon>
        <taxon>Lamiales</taxon>
        <taxon>Phrymaceae</taxon>
        <taxon>Erythranthe</taxon>
    </lineage>
</organism>
<name>A0A022PTX4_ERYGU</name>
<dbReference type="InterPro" id="IPR056648">
    <property type="entry name" value="DUF7746"/>
</dbReference>
<dbReference type="EMBL" id="KI632336">
    <property type="protein sequence ID" value="EYU18273.1"/>
    <property type="molecule type" value="Genomic_DNA"/>
</dbReference>
<feature type="domain" description="DUF7746" evidence="2">
    <location>
        <begin position="244"/>
        <end position="279"/>
    </location>
</feature>
<feature type="region of interest" description="Disordered" evidence="1">
    <location>
        <begin position="164"/>
        <end position="184"/>
    </location>
</feature>
<gene>
    <name evidence="3" type="ORF">MIMGU_mgv1a023124mg</name>
</gene>
<evidence type="ECO:0000259" key="2">
    <source>
        <dbReference type="Pfam" id="PF24925"/>
    </source>
</evidence>
<evidence type="ECO:0000313" key="3">
    <source>
        <dbReference type="EMBL" id="EYU18273.1"/>
    </source>
</evidence>
<dbReference type="Pfam" id="PF24925">
    <property type="entry name" value="DUF7746"/>
    <property type="match status" value="1"/>
</dbReference>
<dbReference type="AlphaFoldDB" id="A0A022PTX4"/>
<protein>
    <recommendedName>
        <fullName evidence="2">DUF7746 domain-containing protein</fullName>
    </recommendedName>
</protein>
<evidence type="ECO:0000256" key="1">
    <source>
        <dbReference type="SAM" id="MobiDB-lite"/>
    </source>
</evidence>
<sequence length="289" mass="33692">TEEIIDFFEFLKIFYQSEKRHFPQFDDPRCISTIESTFQNYITKRGTLVKSIHPPAANLTVQIDKDEVIATPYRKGSTIEAVVVQNNFTNLSLQSIGNQLNCIEQKVAYTESTSKPLQIEQKVLFKPMSTEKTEFKLQTQESSEMVDEIVKRLKNLAIKEKEIAPLEKESQKGTDSEDEQGTDDQVNQLQRMFETEQQTHYQVNKISSYKKKLVYNIPAKPYYHRQTPVDLQLEQHDDYMTVQYDGRSINECNIDGMSEYQIQTVIHYMTMFAKACKQMVIQTKILQKL</sequence>
<feature type="non-terminal residue" evidence="3">
    <location>
        <position position="1"/>
    </location>
</feature>
<reference evidence="3 4" key="1">
    <citation type="journal article" date="2013" name="Proc. Natl. Acad. Sci. U.S.A.">
        <title>Fine-scale variation in meiotic recombination in Mimulus inferred from population shotgun sequencing.</title>
        <authorList>
            <person name="Hellsten U."/>
            <person name="Wright K.M."/>
            <person name="Jenkins J."/>
            <person name="Shu S."/>
            <person name="Yuan Y."/>
            <person name="Wessler S.R."/>
            <person name="Schmutz J."/>
            <person name="Willis J.H."/>
            <person name="Rokhsar D.S."/>
        </authorList>
    </citation>
    <scope>NUCLEOTIDE SEQUENCE [LARGE SCALE GENOMIC DNA]</scope>
    <source>
        <strain evidence="4">cv. DUN x IM62</strain>
    </source>
</reference>
<accession>A0A022PTX4</accession>
<dbReference type="Proteomes" id="UP000030748">
    <property type="component" value="Unassembled WGS sequence"/>
</dbReference>